<dbReference type="RefSeq" id="WP_184315832.1">
    <property type="nucleotide sequence ID" value="NZ_JAEILH010000007.1"/>
</dbReference>
<dbReference type="Proteomes" id="UP000645865">
    <property type="component" value="Unassembled WGS sequence"/>
</dbReference>
<comment type="caution">
    <text evidence="2">The sequence shown here is derived from an EMBL/GenBank/DDBJ whole genome shotgun (WGS) entry which is preliminary data.</text>
</comment>
<dbReference type="EMBL" id="JAEILH010000007">
    <property type="protein sequence ID" value="MBI6622789.1"/>
    <property type="molecule type" value="Genomic_DNA"/>
</dbReference>
<feature type="domain" description="Dermonecrotic toxin N-terminal" evidence="1">
    <location>
        <begin position="368"/>
        <end position="613"/>
    </location>
</feature>
<protein>
    <recommendedName>
        <fullName evidence="1">Dermonecrotic toxin N-terminal domain-containing protein</fullName>
    </recommendedName>
</protein>
<proteinExistence type="predicted"/>
<organism evidence="2 3">
    <name type="scientific">Pseudomonas rhodesiae</name>
    <dbReference type="NCBI Taxonomy" id="76760"/>
    <lineage>
        <taxon>Bacteria</taxon>
        <taxon>Pseudomonadati</taxon>
        <taxon>Pseudomonadota</taxon>
        <taxon>Gammaproteobacteria</taxon>
        <taxon>Pseudomonadales</taxon>
        <taxon>Pseudomonadaceae</taxon>
        <taxon>Pseudomonas</taxon>
    </lineage>
</organism>
<evidence type="ECO:0000313" key="2">
    <source>
        <dbReference type="EMBL" id="MBI6622789.1"/>
    </source>
</evidence>
<accession>A0A8I1JB34</accession>
<evidence type="ECO:0000313" key="3">
    <source>
        <dbReference type="Proteomes" id="UP000645865"/>
    </source>
</evidence>
<name>A0A8I1JB34_9PSED</name>
<dbReference type="Pfam" id="PF20178">
    <property type="entry name" value="ToxA_N"/>
    <property type="match status" value="1"/>
</dbReference>
<evidence type="ECO:0000259" key="1">
    <source>
        <dbReference type="Pfam" id="PF20178"/>
    </source>
</evidence>
<reference evidence="2" key="1">
    <citation type="submission" date="2020-12" db="EMBL/GenBank/DDBJ databases">
        <title>Comparative genomic insights into the epidemiology and virulence of plant pathogenic Pseudomonads from Turkey.</title>
        <authorList>
            <person name="Dillon M."/>
            <person name="Ruiz-Bedoya T."/>
            <person name="Bendalovic-Torma C."/>
            <person name="Guttman K.M."/>
            <person name="Kwak H."/>
            <person name="Middleton M.A."/>
            <person name="Wang P.W."/>
            <person name="Horuz S."/>
            <person name="Aysan Y."/>
            <person name="Guttman D.S."/>
        </authorList>
    </citation>
    <scope>NUCLEOTIDE SEQUENCE</scope>
    <source>
        <strain evidence="2">S5_IA_3a</strain>
    </source>
</reference>
<sequence length="1624" mass="181653">MPSPDHLILAHAVQARFQARPTLRSATAQRLSDSLKELSPPLTRPLSELYLAHPRDGGGRALPSVLQMALTYLANGTLPDLATRAGLDAYLSDASGNRLTEPAVPLNDLQRIIRELPTLLPATLQTALSSFWDEVDSAGISHWQWLSEVLHSLFRQCAISQSTSDHEQLQALTALARYPAREARREQTAPDNRVYAYTLEALLVRGQTRLTLQCSELLIVSGERVWLYSLPGTVEAFASLQAFGQAWGERLEARYLADRITWRQYEPDGDIFELQAALLLNRQLDDLAALRLPAHSTLADLESQVAALTDLAPGFISAPTTPAQPLDAVDSELPAWLKNASASERFSYRQCLLEQASLRRLNGGAGYLDGIDDIRRFAARRLNPQLCQARNAALKRQDRCTDESALAYRAEDLQLTFAVSVGTLQSGYVQPVTLSLVDLALKNLCGKPSGSVTLHHRSGRPIEAWLTPDYLMRLVQQVDIGRTYPAYLREQLLAPNAQAQRRQQLFIQQHPVRLKLQALEALIKGEAGLTRRGVRYVCAVLGASRAQRWVQGTEIIMRPLAFKRKADAQADTVPNMFIIEARNGQEGPHLLYRPAYQPALLEFPSRAQLLSAITRPGPLQDSVLTWLPDSARAIYSNGGFLEPHIIRFYQGSEFDVLPSRPSPATLAEADDESADEMRLFLNNNRLLEYLFGAEARQLVELAERESTSNSESRWALLLEGVQLGFNTLLVVARGPLAVVGWMLQMMQGLRQDLPNLQSADPVARELAWVDLLLNIAMVLMHQAQAGDTPIEATRHSQTQARLPLRRPLSQPLRMRQADIRRGTVGLPAEPPGGGRTLLDFDRSLASDSAAGRLLDKLLSVHKPWPQPTPKAMDSGALKGLFNIDGRWHASVGGLLFEVSIVPGFGEVYIIHPEKPEHPGIKLKTDDQGHWRLDRGLKLEGGGPKRIAALREESRRRKEALVERLQTLSADIPPLMRPLEQALDSLADADKRLADQSRVLKLTWNLLDKASEQQKPALRQRHGLEVQRHSTLRAQFEILLERLSERLDESVRLRQELVSVGQQLEQVGGAGVHVQDRAKVLETLWNQQFSLHHYQRNWANALLFSDRGEPMAQVERRMVVERAFGNLNAYNEHVARSIDMADALDRLAITATALEDTLERLEQDSAAGRAIRQKLLALIVEPQNFFGENMRLRALSSLASVVIVDTGEHLPPQEALYIERLDRLDIHQAVQSHISVRSSEGFALDDQRNLYESLLDSYRSYANGVQALKAINPARLNASIVERFVQRLDHAQTLAQTELENVVRAQEALAVSVSLAKTLRSKPATSRVFKTRKRRYRVGEVTRGTRQQEQLTITDSFTGSPISTFEATSDGWAQVLETPEAPAVITPPKPSFATLREEGRGLIRQRAAIERTIDAQQLKLDDPRTRQSIDPADWDHWLDTQARQLDGVADALAGEHANQTSAMDLAEEFRNHARDMRRTAEQRCSAAYKKQWPSLDGIDYLWRHQQIDINLTSLADPQRPTLSGDFFTEYAVYDKAQKPPQVLWYAHFHYATATAPAAEYTRAHLKLPEQRKYTQKDLLKAPVQARLLEHSEPGAVPLRSILYVRITPPLDRLFLAIAPPAATRA</sequence>
<dbReference type="InterPro" id="IPR046673">
    <property type="entry name" value="ToxA_N"/>
</dbReference>
<gene>
    <name evidence="2" type="ORF">YA0853_03805</name>
</gene>